<dbReference type="STRING" id="47427.A0A2H3DPM2"/>
<protein>
    <submittedName>
        <fullName evidence="1">Uncharacterized protein</fullName>
    </submittedName>
</protein>
<gene>
    <name evidence="1" type="ORF">ARMGADRAFT_1033439</name>
</gene>
<accession>A0A2H3DPM2</accession>
<dbReference type="OrthoDB" id="2980988at2759"/>
<reference evidence="2" key="1">
    <citation type="journal article" date="2017" name="Nat. Ecol. Evol.">
        <title>Genome expansion and lineage-specific genetic innovations in the forest pathogenic fungi Armillaria.</title>
        <authorList>
            <person name="Sipos G."/>
            <person name="Prasanna A.N."/>
            <person name="Walter M.C."/>
            <person name="O'Connor E."/>
            <person name="Balint B."/>
            <person name="Krizsan K."/>
            <person name="Kiss B."/>
            <person name="Hess J."/>
            <person name="Varga T."/>
            <person name="Slot J."/>
            <person name="Riley R."/>
            <person name="Boka B."/>
            <person name="Rigling D."/>
            <person name="Barry K."/>
            <person name="Lee J."/>
            <person name="Mihaltcheva S."/>
            <person name="LaButti K."/>
            <person name="Lipzen A."/>
            <person name="Waldron R."/>
            <person name="Moloney N.M."/>
            <person name="Sperisen C."/>
            <person name="Kredics L."/>
            <person name="Vagvoelgyi C."/>
            <person name="Patrignani A."/>
            <person name="Fitzpatrick D."/>
            <person name="Nagy I."/>
            <person name="Doyle S."/>
            <person name="Anderson J.B."/>
            <person name="Grigoriev I.V."/>
            <person name="Gueldener U."/>
            <person name="Muensterkoetter M."/>
            <person name="Nagy L.G."/>
        </authorList>
    </citation>
    <scope>NUCLEOTIDE SEQUENCE [LARGE SCALE GENOMIC DNA]</scope>
    <source>
        <strain evidence="2">Ar21-2</strain>
    </source>
</reference>
<dbReference type="InParanoid" id="A0A2H3DPM2"/>
<dbReference type="EMBL" id="KZ293669">
    <property type="protein sequence ID" value="PBK89396.1"/>
    <property type="molecule type" value="Genomic_DNA"/>
</dbReference>
<sequence length="197" mass="22283">MDGIASVPLDYAKYKRLELVTSGDSRISRELPLQTRKGLNCKDTSLEIGNETEYYQEIKRDPEYAESEERCSAYSTAGLLVYILGPEVIALHLQLLSIPSGRISAGDLDCLVNVIESRRKKDVDSSNGQHCTLLEKVILGPEPIEFDEEELSERWLALLAGGLIITHRKRSNMQRSKSSIASYINPHLGYQDRERWE</sequence>
<dbReference type="AlphaFoldDB" id="A0A2H3DPM2"/>
<keyword evidence="2" id="KW-1185">Reference proteome</keyword>
<proteinExistence type="predicted"/>
<evidence type="ECO:0000313" key="2">
    <source>
        <dbReference type="Proteomes" id="UP000217790"/>
    </source>
</evidence>
<evidence type="ECO:0000313" key="1">
    <source>
        <dbReference type="EMBL" id="PBK89396.1"/>
    </source>
</evidence>
<organism evidence="1 2">
    <name type="scientific">Armillaria gallica</name>
    <name type="common">Bulbous honey fungus</name>
    <name type="synonym">Armillaria bulbosa</name>
    <dbReference type="NCBI Taxonomy" id="47427"/>
    <lineage>
        <taxon>Eukaryota</taxon>
        <taxon>Fungi</taxon>
        <taxon>Dikarya</taxon>
        <taxon>Basidiomycota</taxon>
        <taxon>Agaricomycotina</taxon>
        <taxon>Agaricomycetes</taxon>
        <taxon>Agaricomycetidae</taxon>
        <taxon>Agaricales</taxon>
        <taxon>Marasmiineae</taxon>
        <taxon>Physalacriaceae</taxon>
        <taxon>Armillaria</taxon>
    </lineage>
</organism>
<dbReference type="Proteomes" id="UP000217790">
    <property type="component" value="Unassembled WGS sequence"/>
</dbReference>
<name>A0A2H3DPM2_ARMGA</name>